<evidence type="ECO:0000256" key="4">
    <source>
        <dbReference type="ARBA" id="ARBA00023136"/>
    </source>
</evidence>
<dbReference type="Pfam" id="PF01284">
    <property type="entry name" value="MARVEL"/>
    <property type="match status" value="1"/>
</dbReference>
<accession>A0A8T3DY65</accession>
<dbReference type="AlphaFoldDB" id="A0A8T3DY65"/>
<keyword evidence="2 5" id="KW-0812">Transmembrane</keyword>
<evidence type="ECO:0000256" key="6">
    <source>
        <dbReference type="SAM" id="Phobius"/>
    </source>
</evidence>
<feature type="domain" description="MARVEL" evidence="7">
    <location>
        <begin position="25"/>
        <end position="152"/>
    </location>
</feature>
<sequence>MSHTMVSPTSATMSDHEGSVMNLAYTRSLTGMLRISQVLVLLIAALCVACAPGWPYHAPYQYFLAVVLWFFFVLLFFLLMYIFRLHGKMTCVNWVLTEFLNYSVGAFLILVASVLGAAFSYGYSSLVLGSVFGFTGTLLMGITIRKLYRISSGSQQTSAAV</sequence>
<dbReference type="PANTHER" id="PTHR22776">
    <property type="entry name" value="MARVEL-CONTAINING POTENTIAL LIPID RAFT-ASSOCIATED PROTEIN"/>
    <property type="match status" value="1"/>
</dbReference>
<feature type="transmembrane region" description="Helical" evidence="6">
    <location>
        <begin position="60"/>
        <end position="83"/>
    </location>
</feature>
<evidence type="ECO:0000256" key="2">
    <source>
        <dbReference type="ARBA" id="ARBA00022692"/>
    </source>
</evidence>
<evidence type="ECO:0000259" key="7">
    <source>
        <dbReference type="PROSITE" id="PS51225"/>
    </source>
</evidence>
<evidence type="ECO:0000256" key="3">
    <source>
        <dbReference type="ARBA" id="ARBA00022989"/>
    </source>
</evidence>
<keyword evidence="9" id="KW-1185">Reference proteome</keyword>
<proteinExistence type="predicted"/>
<dbReference type="InterPro" id="IPR008253">
    <property type="entry name" value="Marvel"/>
</dbReference>
<evidence type="ECO:0000313" key="8">
    <source>
        <dbReference type="EMBL" id="KAI1901882.1"/>
    </source>
</evidence>
<keyword evidence="3 6" id="KW-1133">Transmembrane helix</keyword>
<dbReference type="Proteomes" id="UP000829720">
    <property type="component" value="Unassembled WGS sequence"/>
</dbReference>
<dbReference type="OrthoDB" id="5982489at2759"/>
<feature type="transmembrane region" description="Helical" evidence="6">
    <location>
        <begin position="35"/>
        <end position="54"/>
    </location>
</feature>
<evidence type="ECO:0000256" key="1">
    <source>
        <dbReference type="ARBA" id="ARBA00004141"/>
    </source>
</evidence>
<comment type="caution">
    <text evidence="8">The sequence shown here is derived from an EMBL/GenBank/DDBJ whole genome shotgun (WGS) entry which is preliminary data.</text>
</comment>
<comment type="subcellular location">
    <subcellularLocation>
        <location evidence="1">Membrane</location>
        <topology evidence="1">Multi-pass membrane protein</topology>
    </subcellularLocation>
</comment>
<organism evidence="8 9">
    <name type="scientific">Albula goreensis</name>
    <dbReference type="NCBI Taxonomy" id="1534307"/>
    <lineage>
        <taxon>Eukaryota</taxon>
        <taxon>Metazoa</taxon>
        <taxon>Chordata</taxon>
        <taxon>Craniata</taxon>
        <taxon>Vertebrata</taxon>
        <taxon>Euteleostomi</taxon>
        <taxon>Actinopterygii</taxon>
        <taxon>Neopterygii</taxon>
        <taxon>Teleostei</taxon>
        <taxon>Albuliformes</taxon>
        <taxon>Albulidae</taxon>
        <taxon>Albula</taxon>
    </lineage>
</organism>
<name>A0A8T3DY65_9TELE</name>
<dbReference type="InterPro" id="IPR050578">
    <property type="entry name" value="MARVEL-CKLF_proteins"/>
</dbReference>
<evidence type="ECO:0000313" key="9">
    <source>
        <dbReference type="Proteomes" id="UP000829720"/>
    </source>
</evidence>
<dbReference type="PROSITE" id="PS51225">
    <property type="entry name" value="MARVEL"/>
    <property type="match status" value="1"/>
</dbReference>
<dbReference type="EMBL" id="JAERUA010000003">
    <property type="protein sequence ID" value="KAI1901882.1"/>
    <property type="molecule type" value="Genomic_DNA"/>
</dbReference>
<reference evidence="8" key="1">
    <citation type="submission" date="2021-01" db="EMBL/GenBank/DDBJ databases">
        <authorList>
            <person name="Zahm M."/>
            <person name="Roques C."/>
            <person name="Cabau C."/>
            <person name="Klopp C."/>
            <person name="Donnadieu C."/>
            <person name="Jouanno E."/>
            <person name="Lampietro C."/>
            <person name="Louis A."/>
            <person name="Herpin A."/>
            <person name="Echchiki A."/>
            <person name="Berthelot C."/>
            <person name="Parey E."/>
            <person name="Roest-Crollius H."/>
            <person name="Braasch I."/>
            <person name="Postlethwait J."/>
            <person name="Bobe J."/>
            <person name="Montfort J."/>
            <person name="Bouchez O."/>
            <person name="Begum T."/>
            <person name="Mejri S."/>
            <person name="Adams A."/>
            <person name="Chen W.-J."/>
            <person name="Guiguen Y."/>
        </authorList>
    </citation>
    <scope>NUCLEOTIDE SEQUENCE</scope>
    <source>
        <tissue evidence="8">Blood</tissue>
    </source>
</reference>
<evidence type="ECO:0000256" key="5">
    <source>
        <dbReference type="PROSITE-ProRule" id="PRU00581"/>
    </source>
</evidence>
<keyword evidence="4 5" id="KW-0472">Membrane</keyword>
<protein>
    <recommendedName>
        <fullName evidence="7">MARVEL domain-containing protein</fullName>
    </recommendedName>
</protein>
<feature type="transmembrane region" description="Helical" evidence="6">
    <location>
        <begin position="95"/>
        <end position="119"/>
    </location>
</feature>
<dbReference type="GO" id="GO:0016020">
    <property type="term" value="C:membrane"/>
    <property type="evidence" value="ECO:0007669"/>
    <property type="project" value="UniProtKB-SubCell"/>
</dbReference>
<gene>
    <name evidence="8" type="ORF">AGOR_G00039010</name>
</gene>
<dbReference type="PANTHER" id="PTHR22776:SF89">
    <property type="entry name" value="CKLF-LIKE MARVEL TRANSMEMBRANE DOMAIN-CONTAINING PROTEIN 7"/>
    <property type="match status" value="1"/>
</dbReference>
<feature type="transmembrane region" description="Helical" evidence="6">
    <location>
        <begin position="125"/>
        <end position="144"/>
    </location>
</feature>